<keyword evidence="3" id="KW-1185">Reference proteome</keyword>
<evidence type="ECO:0000313" key="2">
    <source>
        <dbReference type="EMBL" id="KAF5840469.1"/>
    </source>
</evidence>
<organism evidence="2 3">
    <name type="scientific">Dunaliella salina</name>
    <name type="common">Green alga</name>
    <name type="synonym">Protococcus salinus</name>
    <dbReference type="NCBI Taxonomy" id="3046"/>
    <lineage>
        <taxon>Eukaryota</taxon>
        <taxon>Viridiplantae</taxon>
        <taxon>Chlorophyta</taxon>
        <taxon>core chlorophytes</taxon>
        <taxon>Chlorophyceae</taxon>
        <taxon>CS clade</taxon>
        <taxon>Chlamydomonadales</taxon>
        <taxon>Dunaliellaceae</taxon>
        <taxon>Dunaliella</taxon>
    </lineage>
</organism>
<sequence length="164" mass="18162">MLAKSTLQARPLPGGVLGYACRPNRRLKLVVHAVNSSSGETNLGELSRFLGSESGAASQQQTLEDVGEWQARVSKDSFSNRGLYVDSSSIFASSILLILLLSLSFQRILGLDKWLDKWLISMSPKAREARRVREEVEAARKRLDSTWADDQDNDEGNSNNGPRK</sequence>
<reference evidence="2" key="1">
    <citation type="submission" date="2017-08" db="EMBL/GenBank/DDBJ databases">
        <authorList>
            <person name="Polle J.E."/>
            <person name="Barry K."/>
            <person name="Cushman J."/>
            <person name="Schmutz J."/>
            <person name="Tran D."/>
            <person name="Hathwaick L.T."/>
            <person name="Yim W.C."/>
            <person name="Jenkins J."/>
            <person name="Mckie-Krisberg Z.M."/>
            <person name="Prochnik S."/>
            <person name="Lindquist E."/>
            <person name="Dockter R.B."/>
            <person name="Adam C."/>
            <person name="Molina H."/>
            <person name="Bunkerborg J."/>
            <person name="Jin E."/>
            <person name="Buchheim M."/>
            <person name="Magnuson J."/>
        </authorList>
    </citation>
    <scope>NUCLEOTIDE SEQUENCE</scope>
    <source>
        <strain evidence="2">CCAP 19/18</strain>
    </source>
</reference>
<evidence type="ECO:0000256" key="1">
    <source>
        <dbReference type="SAM" id="MobiDB-lite"/>
    </source>
</evidence>
<feature type="region of interest" description="Disordered" evidence="1">
    <location>
        <begin position="143"/>
        <end position="164"/>
    </location>
</feature>
<accession>A0ABQ7H0U3</accession>
<comment type="caution">
    <text evidence="2">The sequence shown here is derived from an EMBL/GenBank/DDBJ whole genome shotgun (WGS) entry which is preliminary data.</text>
</comment>
<name>A0ABQ7H0U3_DUNSA</name>
<dbReference type="Proteomes" id="UP000815325">
    <property type="component" value="Unassembled WGS sequence"/>
</dbReference>
<dbReference type="EMBL" id="MU069512">
    <property type="protein sequence ID" value="KAF5840469.1"/>
    <property type="molecule type" value="Genomic_DNA"/>
</dbReference>
<proteinExistence type="predicted"/>
<evidence type="ECO:0008006" key="4">
    <source>
        <dbReference type="Google" id="ProtNLM"/>
    </source>
</evidence>
<dbReference type="PROSITE" id="PS51257">
    <property type="entry name" value="PROKAR_LIPOPROTEIN"/>
    <property type="match status" value="1"/>
</dbReference>
<protein>
    <recommendedName>
        <fullName evidence="4">Encoded protein</fullName>
    </recommendedName>
</protein>
<evidence type="ECO:0000313" key="3">
    <source>
        <dbReference type="Proteomes" id="UP000815325"/>
    </source>
</evidence>
<gene>
    <name evidence="2" type="ORF">DUNSADRAFT_16560</name>
</gene>